<organism evidence="2 3">
    <name type="scientific">Lutzomyia longipalpis</name>
    <name type="common">Sand fly</name>
    <dbReference type="NCBI Taxonomy" id="7200"/>
    <lineage>
        <taxon>Eukaryota</taxon>
        <taxon>Metazoa</taxon>
        <taxon>Ecdysozoa</taxon>
        <taxon>Arthropoda</taxon>
        <taxon>Hexapoda</taxon>
        <taxon>Insecta</taxon>
        <taxon>Pterygota</taxon>
        <taxon>Neoptera</taxon>
        <taxon>Endopterygota</taxon>
        <taxon>Diptera</taxon>
        <taxon>Nematocera</taxon>
        <taxon>Psychodoidea</taxon>
        <taxon>Psychodidae</taxon>
        <taxon>Lutzomyia</taxon>
        <taxon>Lutzomyia</taxon>
    </lineage>
</organism>
<dbReference type="VEuPathDB" id="VectorBase:LLOJ008583"/>
<dbReference type="AlphaFoldDB" id="A0A1B0GKL5"/>
<name>A0A1B0GKL5_LUTLO</name>
<feature type="compositionally biased region" description="Polar residues" evidence="1">
    <location>
        <begin position="257"/>
        <end position="286"/>
    </location>
</feature>
<dbReference type="Proteomes" id="UP000092461">
    <property type="component" value="Unassembled WGS sequence"/>
</dbReference>
<reference evidence="2" key="1">
    <citation type="submission" date="2020-05" db="UniProtKB">
        <authorList>
            <consortium name="EnsemblMetazoa"/>
        </authorList>
    </citation>
    <scope>IDENTIFICATION</scope>
    <source>
        <strain evidence="2">Jacobina</strain>
    </source>
</reference>
<dbReference type="EnsemblMetazoa" id="LLOJ008583-RA">
    <property type="protein sequence ID" value="LLOJ008583-PA"/>
    <property type="gene ID" value="LLOJ008583"/>
</dbReference>
<feature type="region of interest" description="Disordered" evidence="1">
    <location>
        <begin position="38"/>
        <end position="71"/>
    </location>
</feature>
<dbReference type="EMBL" id="AJWK01029095">
    <property type="status" value="NOT_ANNOTATED_CDS"/>
    <property type="molecule type" value="Genomic_DNA"/>
</dbReference>
<sequence>MSRFSSGAESEEEAFTVGTPTLSEIKEYFSVHQYYTAESGTDSNSSGELSESFAELLEKRRQESKEETIMSGSLRSSKYATKRIQQVIESVESEHGEELPSSQEEGLSMWNAGTDESFLAAEKVCEKTVDYNYHYMGKIQSVESPKSAFSNLREDVEDETILNDVEPPSMLCEQTIIRGTPGKNLYVNCPSTILEESTLATSDCSFYTAELAKTARSEETGSSALDDTDETLSEKVEIIELSDESSGASGVERSEISETSQTTDSHPSSSQTSQTEHTDDSSFSMSRQFNDSLERVEYLMKQGEKYRKKMGLQPQQTKTPPPTANSSSLGAIPKSNNAFKQPRVPSKIPQIRAKKYDHIKSPISAYIHKTPSVPQFIVNRLDVQQKYEKTSKAANSSPQFHSVGEKENIEVKLSPKMKTLPKKACIQAAFAKVHDERVNPVAAGPKMLKLIGDSVDPEKTPGVTRHVCRYKTARLPPDVVEQERKKMSLIAEDSIGDLSVMSGDVSVQVVKNAIKF</sequence>
<evidence type="ECO:0000313" key="2">
    <source>
        <dbReference type="EnsemblMetazoa" id="LLOJ008583-PA"/>
    </source>
</evidence>
<accession>A0A1B0GKL5</accession>
<keyword evidence="3" id="KW-1185">Reference proteome</keyword>
<feature type="compositionally biased region" description="Polar residues" evidence="1">
    <location>
        <begin position="38"/>
        <end position="49"/>
    </location>
</feature>
<evidence type="ECO:0000313" key="3">
    <source>
        <dbReference type="Proteomes" id="UP000092461"/>
    </source>
</evidence>
<evidence type="ECO:0000256" key="1">
    <source>
        <dbReference type="SAM" id="MobiDB-lite"/>
    </source>
</evidence>
<feature type="region of interest" description="Disordered" evidence="1">
    <location>
        <begin position="307"/>
        <end position="328"/>
    </location>
</feature>
<proteinExistence type="predicted"/>
<dbReference type="VEuPathDB" id="VectorBase:LLONM1_009057"/>
<feature type="compositionally biased region" description="Basic and acidic residues" evidence="1">
    <location>
        <begin position="56"/>
        <end position="68"/>
    </location>
</feature>
<feature type="region of interest" description="Disordered" evidence="1">
    <location>
        <begin position="238"/>
        <end position="286"/>
    </location>
</feature>
<protein>
    <submittedName>
        <fullName evidence="2">Uncharacterized protein</fullName>
    </submittedName>
</protein>